<evidence type="ECO:0000256" key="1">
    <source>
        <dbReference type="ARBA" id="ARBA00008857"/>
    </source>
</evidence>
<accession>A0AB37E2C8</accession>
<keyword evidence="2 4" id="KW-0238">DNA-binding</keyword>
<protein>
    <submittedName>
        <fullName evidence="7">Tyrosine-type recombinase/integrase</fullName>
    </submittedName>
</protein>
<dbReference type="Gene3D" id="1.10.443.10">
    <property type="entry name" value="Intergrase catalytic core"/>
    <property type="match status" value="1"/>
</dbReference>
<dbReference type="PANTHER" id="PTHR30349">
    <property type="entry name" value="PHAGE INTEGRASE-RELATED"/>
    <property type="match status" value="1"/>
</dbReference>
<proteinExistence type="inferred from homology"/>
<gene>
    <name evidence="7" type="ORF">C1N66_32275</name>
</gene>
<dbReference type="PROSITE" id="PS51898">
    <property type="entry name" value="TYR_RECOMBINASE"/>
    <property type="match status" value="1"/>
</dbReference>
<dbReference type="InterPro" id="IPR025269">
    <property type="entry name" value="SAM-like_dom"/>
</dbReference>
<reference evidence="7 8" key="1">
    <citation type="submission" date="2018-03" db="EMBL/GenBank/DDBJ databases">
        <title>The complete genome of bacterial strain SGAir0260.</title>
        <authorList>
            <person name="Schuster S.C."/>
        </authorList>
    </citation>
    <scope>NUCLEOTIDE SEQUENCE [LARGE SCALE GENOMIC DNA]</scope>
    <source>
        <strain evidence="7 8">SGAir0260</strain>
        <plasmid evidence="7 8">pSGAir0260_3</plasmid>
    </source>
</reference>
<dbReference type="InterPro" id="IPR044068">
    <property type="entry name" value="CB"/>
</dbReference>
<evidence type="ECO:0000259" key="5">
    <source>
        <dbReference type="PROSITE" id="PS51898"/>
    </source>
</evidence>
<dbReference type="Pfam" id="PF00589">
    <property type="entry name" value="Phage_integrase"/>
    <property type="match status" value="1"/>
</dbReference>
<dbReference type="InterPro" id="IPR013762">
    <property type="entry name" value="Integrase-like_cat_sf"/>
</dbReference>
<dbReference type="RefSeq" id="WP_043897552.1">
    <property type="nucleotide sequence ID" value="NZ_CP028014.2"/>
</dbReference>
<dbReference type="GO" id="GO:0003677">
    <property type="term" value="F:DNA binding"/>
    <property type="evidence" value="ECO:0007669"/>
    <property type="project" value="UniProtKB-UniRule"/>
</dbReference>
<evidence type="ECO:0000256" key="2">
    <source>
        <dbReference type="ARBA" id="ARBA00023125"/>
    </source>
</evidence>
<dbReference type="InterPro" id="IPR010998">
    <property type="entry name" value="Integrase_recombinase_N"/>
</dbReference>
<evidence type="ECO:0000313" key="7">
    <source>
        <dbReference type="EMBL" id="QHV47671.1"/>
    </source>
</evidence>
<keyword evidence="3" id="KW-0233">DNA recombination</keyword>
<dbReference type="Proteomes" id="UP000464780">
    <property type="component" value="Plasmid pSGAir0260_3"/>
</dbReference>
<evidence type="ECO:0000256" key="4">
    <source>
        <dbReference type="PROSITE-ProRule" id="PRU01248"/>
    </source>
</evidence>
<comment type="similarity">
    <text evidence="1">Belongs to the 'phage' integrase family.</text>
</comment>
<dbReference type="PROSITE" id="PS51900">
    <property type="entry name" value="CB"/>
    <property type="match status" value="1"/>
</dbReference>
<geneLocation type="plasmid" evidence="7 8">
    <name>pSGAir0260_3</name>
</geneLocation>
<dbReference type="EMBL" id="CP028014">
    <property type="protein sequence ID" value="QHV47671.1"/>
    <property type="molecule type" value="Genomic_DNA"/>
</dbReference>
<sequence>MIGEFMTYLKMYVEHLQQKDLSHNTVIMYKKSINYFIRWFEETHANYESYYTTFDKAVGDITLDHLIKYREYLFETKSVTGKPYSLETIRLRVNCVKDFFSYLYEENVIESNPAKNFKNVRYVKESQVRWLTHDEKNRLLRYVEDPKLIIKNEWRGYRNLAIINIMLLAGLRASEVSNLKLEDLDNGFILIRSSKGLKGRKLPINHDLGKVLNKWLNVRNEKEQFSDSQYVFLSQRGSKFTEMGLTKLFITLEKKTGIEGLSPHTLRHTFCHDLVEKGTPIHIIADYAGHSSVKTTMIYVTSSNMEKKTAVEKLSVGRYDDFSE</sequence>
<dbReference type="InterPro" id="IPR011010">
    <property type="entry name" value="DNA_brk_join_enz"/>
</dbReference>
<dbReference type="AlphaFoldDB" id="A0AB37E2C8"/>
<evidence type="ECO:0000256" key="3">
    <source>
        <dbReference type="ARBA" id="ARBA00023172"/>
    </source>
</evidence>
<dbReference type="CDD" id="cd00397">
    <property type="entry name" value="DNA_BRE_C"/>
    <property type="match status" value="1"/>
</dbReference>
<dbReference type="GO" id="GO:0006310">
    <property type="term" value="P:DNA recombination"/>
    <property type="evidence" value="ECO:0007669"/>
    <property type="project" value="UniProtKB-KW"/>
</dbReference>
<dbReference type="SUPFAM" id="SSF56349">
    <property type="entry name" value="DNA breaking-rejoining enzymes"/>
    <property type="match status" value="1"/>
</dbReference>
<dbReference type="Pfam" id="PF13102">
    <property type="entry name" value="Phage_int_SAM_5"/>
    <property type="match status" value="1"/>
</dbReference>
<feature type="domain" description="Tyr recombinase" evidence="5">
    <location>
        <begin position="126"/>
        <end position="313"/>
    </location>
</feature>
<name>A0AB37E2C8_BACCE</name>
<dbReference type="InterPro" id="IPR050090">
    <property type="entry name" value="Tyrosine_recombinase_XerCD"/>
</dbReference>
<keyword evidence="7" id="KW-0614">Plasmid</keyword>
<evidence type="ECO:0000259" key="6">
    <source>
        <dbReference type="PROSITE" id="PS51900"/>
    </source>
</evidence>
<organism evidence="7 8">
    <name type="scientific">Bacillus cereus</name>
    <dbReference type="NCBI Taxonomy" id="1396"/>
    <lineage>
        <taxon>Bacteria</taxon>
        <taxon>Bacillati</taxon>
        <taxon>Bacillota</taxon>
        <taxon>Bacilli</taxon>
        <taxon>Bacillales</taxon>
        <taxon>Bacillaceae</taxon>
        <taxon>Bacillus</taxon>
        <taxon>Bacillus cereus group</taxon>
    </lineage>
</organism>
<dbReference type="Gene3D" id="1.10.150.130">
    <property type="match status" value="1"/>
</dbReference>
<evidence type="ECO:0000313" key="8">
    <source>
        <dbReference type="Proteomes" id="UP000464780"/>
    </source>
</evidence>
<dbReference type="GO" id="GO:0015074">
    <property type="term" value="P:DNA integration"/>
    <property type="evidence" value="ECO:0007669"/>
    <property type="project" value="InterPro"/>
</dbReference>
<feature type="domain" description="Core-binding (CB)" evidence="6">
    <location>
        <begin position="3"/>
        <end position="104"/>
    </location>
</feature>
<dbReference type="InterPro" id="IPR002104">
    <property type="entry name" value="Integrase_catalytic"/>
</dbReference>
<dbReference type="PANTHER" id="PTHR30349:SF41">
    <property type="entry name" value="INTEGRASE_RECOMBINASE PROTEIN MJ0367-RELATED"/>
    <property type="match status" value="1"/>
</dbReference>